<keyword evidence="2" id="KW-1185">Reference proteome</keyword>
<evidence type="ECO:0000313" key="2">
    <source>
        <dbReference type="Proteomes" id="UP000887226"/>
    </source>
</evidence>
<dbReference type="OrthoDB" id="3700495at2759"/>
<dbReference type="Proteomes" id="UP000887226">
    <property type="component" value="Unassembled WGS sequence"/>
</dbReference>
<reference evidence="1" key="1">
    <citation type="journal article" date="2021" name="IMA Fungus">
        <title>Genomic characterization of three marine fungi, including Emericellopsis atlantica sp. nov. with signatures of a generalist lifestyle and marine biomass degradation.</title>
        <authorList>
            <person name="Hagestad O.C."/>
            <person name="Hou L."/>
            <person name="Andersen J.H."/>
            <person name="Hansen E.H."/>
            <person name="Altermark B."/>
            <person name="Li C."/>
            <person name="Kuhnert E."/>
            <person name="Cox R.J."/>
            <person name="Crous P.W."/>
            <person name="Spatafora J.W."/>
            <person name="Lail K."/>
            <person name="Amirebrahimi M."/>
            <person name="Lipzen A."/>
            <person name="Pangilinan J."/>
            <person name="Andreopoulos W."/>
            <person name="Hayes R.D."/>
            <person name="Ng V."/>
            <person name="Grigoriev I.V."/>
            <person name="Jackson S.A."/>
            <person name="Sutton T.D.S."/>
            <person name="Dobson A.D.W."/>
            <person name="Rama T."/>
        </authorList>
    </citation>
    <scope>NUCLEOTIDE SEQUENCE</scope>
    <source>
        <strain evidence="1">TRa3180A</strain>
    </source>
</reference>
<evidence type="ECO:0000313" key="1">
    <source>
        <dbReference type="EMBL" id="KAG9249235.1"/>
    </source>
</evidence>
<comment type="caution">
    <text evidence="1">The sequence shown here is derived from an EMBL/GenBank/DDBJ whole genome shotgun (WGS) entry which is preliminary data.</text>
</comment>
<name>A0A9P7ZC38_9HELO</name>
<organism evidence="1 2">
    <name type="scientific">Calycina marina</name>
    <dbReference type="NCBI Taxonomy" id="1763456"/>
    <lineage>
        <taxon>Eukaryota</taxon>
        <taxon>Fungi</taxon>
        <taxon>Dikarya</taxon>
        <taxon>Ascomycota</taxon>
        <taxon>Pezizomycotina</taxon>
        <taxon>Leotiomycetes</taxon>
        <taxon>Helotiales</taxon>
        <taxon>Pezizellaceae</taxon>
        <taxon>Calycina</taxon>
    </lineage>
</organism>
<accession>A0A9P7ZC38</accession>
<dbReference type="EMBL" id="MU253738">
    <property type="protein sequence ID" value="KAG9249235.1"/>
    <property type="molecule type" value="Genomic_DNA"/>
</dbReference>
<gene>
    <name evidence="1" type="ORF">BJ878DRAFT_410981</name>
</gene>
<sequence>MCDYTQVEFNCGHVRFTVRAWCSNYETTHRRCPPTVVAIEFRYEFPDLPRL</sequence>
<proteinExistence type="predicted"/>
<dbReference type="AlphaFoldDB" id="A0A9P7ZC38"/>
<protein>
    <submittedName>
        <fullName evidence="1">Uncharacterized protein</fullName>
    </submittedName>
</protein>